<evidence type="ECO:0000313" key="1">
    <source>
        <dbReference type="EMBL" id="SDN24847.1"/>
    </source>
</evidence>
<accession>A0A1G9ZUW6</accession>
<organism evidence="1 2">
    <name type="scientific">Allokutzneria albata</name>
    <name type="common">Kibdelosporangium albatum</name>
    <dbReference type="NCBI Taxonomy" id="211114"/>
    <lineage>
        <taxon>Bacteria</taxon>
        <taxon>Bacillati</taxon>
        <taxon>Actinomycetota</taxon>
        <taxon>Actinomycetes</taxon>
        <taxon>Pseudonocardiales</taxon>
        <taxon>Pseudonocardiaceae</taxon>
        <taxon>Allokutzneria</taxon>
    </lineage>
</organism>
<evidence type="ECO:0000313" key="2">
    <source>
        <dbReference type="Proteomes" id="UP000183376"/>
    </source>
</evidence>
<protein>
    <recommendedName>
        <fullName evidence="3">Mycothiol maleylpyruvate isomerase N-terminal domain-containing protein</fullName>
    </recommendedName>
</protein>
<dbReference type="Proteomes" id="UP000183376">
    <property type="component" value="Chromosome I"/>
</dbReference>
<evidence type="ECO:0008006" key="3">
    <source>
        <dbReference type="Google" id="ProtNLM"/>
    </source>
</evidence>
<dbReference type="RefSeq" id="WP_030427830.1">
    <property type="nucleotide sequence ID" value="NZ_JOEF01000003.1"/>
</dbReference>
<sequence>MTPDDLRAAVAACVTGLSSVADQDWSRPAAGLDWTCLHTAEHLADDLLYYATSLAARATEQLKVWGKIEEGATNAQVIEVIRATGELFAVIGDAAPPSARAFHPAGLTDPAGYLAIGVGEALLHSHDICAAFGARLEPPADVCRAMLARLMPHVTEGGDPWRVLLWATGRGDLPGKERVSEWRWRIPVQD</sequence>
<dbReference type="eggNOG" id="COG1670">
    <property type="taxonomic scope" value="Bacteria"/>
</dbReference>
<proteinExistence type="predicted"/>
<dbReference type="OrthoDB" id="4453346at2"/>
<keyword evidence="2" id="KW-1185">Reference proteome</keyword>
<gene>
    <name evidence="1" type="ORF">SAMN04489726_5709</name>
</gene>
<name>A0A1G9ZUW6_ALLAB</name>
<dbReference type="STRING" id="211114.SAMN04489726_5709"/>
<dbReference type="AlphaFoldDB" id="A0A1G9ZUW6"/>
<reference evidence="1 2" key="1">
    <citation type="submission" date="2016-10" db="EMBL/GenBank/DDBJ databases">
        <authorList>
            <person name="de Groot N.N."/>
        </authorList>
    </citation>
    <scope>NUCLEOTIDE SEQUENCE [LARGE SCALE GENOMIC DNA]</scope>
    <source>
        <strain evidence="1 2">DSM 44149</strain>
    </source>
</reference>
<dbReference type="EMBL" id="LT629701">
    <property type="protein sequence ID" value="SDN24847.1"/>
    <property type="molecule type" value="Genomic_DNA"/>
</dbReference>
<dbReference type="InterPro" id="IPR034660">
    <property type="entry name" value="DinB/YfiT-like"/>
</dbReference>
<dbReference type="SUPFAM" id="SSF109854">
    <property type="entry name" value="DinB/YfiT-like putative metalloenzymes"/>
    <property type="match status" value="1"/>
</dbReference>